<keyword evidence="4" id="KW-1185">Reference proteome</keyword>
<name>Q2LXB5_SYNAS</name>
<feature type="domain" description="SHOCT" evidence="2">
    <location>
        <begin position="77"/>
        <end position="103"/>
    </location>
</feature>
<evidence type="ECO:0000313" key="4">
    <source>
        <dbReference type="Proteomes" id="UP000001933"/>
    </source>
</evidence>
<dbReference type="HOGENOM" id="CLU_159099_3_1_7"/>
<keyword evidence="1" id="KW-1133">Transmembrane helix</keyword>
<dbReference type="Proteomes" id="UP000001933">
    <property type="component" value="Chromosome"/>
</dbReference>
<organism evidence="3 4">
    <name type="scientific">Syntrophus aciditrophicus (strain SB)</name>
    <dbReference type="NCBI Taxonomy" id="56780"/>
    <lineage>
        <taxon>Bacteria</taxon>
        <taxon>Pseudomonadati</taxon>
        <taxon>Thermodesulfobacteriota</taxon>
        <taxon>Syntrophia</taxon>
        <taxon>Syntrophales</taxon>
        <taxon>Syntrophaceae</taxon>
        <taxon>Syntrophus</taxon>
    </lineage>
</organism>
<dbReference type="Pfam" id="PF09851">
    <property type="entry name" value="SHOCT"/>
    <property type="match status" value="1"/>
</dbReference>
<gene>
    <name evidence="3" type="ORF">SYN_02429</name>
</gene>
<evidence type="ECO:0000313" key="3">
    <source>
        <dbReference type="EMBL" id="ABC78727.1"/>
    </source>
</evidence>
<keyword evidence="1" id="KW-0472">Membrane</keyword>
<sequence>MHMKRIVLSLFSLFPAFITGCAKEYPYGSGPGWGHMRYYGYGGWFMWILFLIVIGILLYFVVQTAKAKGGAGVSEETPLDILKKRYARGELTKEDFDRMKRELSE</sequence>
<dbReference type="InParanoid" id="Q2LXB5"/>
<accession>Q2LXB5</accession>
<dbReference type="eggNOG" id="COG3462">
    <property type="taxonomic scope" value="Bacteria"/>
</dbReference>
<reference evidence="3 4" key="1">
    <citation type="journal article" date="2007" name="Proc. Natl. Acad. Sci. U.S.A.">
        <title>The genome of Syntrophus aciditrophicus: life at the thermodynamic limit of microbial growth.</title>
        <authorList>
            <person name="McInerney M.J."/>
            <person name="Rohlin L."/>
            <person name="Mouttaki H."/>
            <person name="Kim U."/>
            <person name="Krupp R.S."/>
            <person name="Rios-Hernandez L."/>
            <person name="Sieber J."/>
            <person name="Struchtemeyer C.G."/>
            <person name="Bhattacharyya A."/>
            <person name="Campbell J.W."/>
            <person name="Gunsalus R.P."/>
        </authorList>
    </citation>
    <scope>NUCLEOTIDE SEQUENCE [LARGE SCALE GENOMIC DNA]</scope>
    <source>
        <strain evidence="3 4">SB</strain>
    </source>
</reference>
<keyword evidence="1" id="KW-0812">Transmembrane</keyword>
<dbReference type="KEGG" id="sat:SYN_02429"/>
<dbReference type="PROSITE" id="PS51257">
    <property type="entry name" value="PROKAR_LIPOPROTEIN"/>
    <property type="match status" value="1"/>
</dbReference>
<protein>
    <submittedName>
        <fullName evidence="3">Hypothetical membrane protein</fullName>
    </submittedName>
</protein>
<evidence type="ECO:0000256" key="1">
    <source>
        <dbReference type="SAM" id="Phobius"/>
    </source>
</evidence>
<evidence type="ECO:0000259" key="2">
    <source>
        <dbReference type="Pfam" id="PF09851"/>
    </source>
</evidence>
<proteinExistence type="predicted"/>
<dbReference type="AlphaFoldDB" id="Q2LXB5"/>
<dbReference type="InterPro" id="IPR018649">
    <property type="entry name" value="SHOCT"/>
</dbReference>
<feature type="transmembrane region" description="Helical" evidence="1">
    <location>
        <begin position="38"/>
        <end position="62"/>
    </location>
</feature>
<dbReference type="EMBL" id="CP000252">
    <property type="protein sequence ID" value="ABC78727.1"/>
    <property type="molecule type" value="Genomic_DNA"/>
</dbReference>